<dbReference type="EMBL" id="GBXM01065566">
    <property type="protein sequence ID" value="JAH43011.1"/>
    <property type="molecule type" value="Transcribed_RNA"/>
</dbReference>
<accession>A0A0E9SNX5</accession>
<evidence type="ECO:0000313" key="1">
    <source>
        <dbReference type="EMBL" id="JAH43011.1"/>
    </source>
</evidence>
<protein>
    <submittedName>
        <fullName evidence="1">Uncharacterized protein</fullName>
    </submittedName>
</protein>
<sequence length="30" mass="3460">MPEYMIAKSKRNGIISVFMLETYSGQVTKH</sequence>
<proteinExistence type="predicted"/>
<organism evidence="1">
    <name type="scientific">Anguilla anguilla</name>
    <name type="common">European freshwater eel</name>
    <name type="synonym">Muraena anguilla</name>
    <dbReference type="NCBI Taxonomy" id="7936"/>
    <lineage>
        <taxon>Eukaryota</taxon>
        <taxon>Metazoa</taxon>
        <taxon>Chordata</taxon>
        <taxon>Craniata</taxon>
        <taxon>Vertebrata</taxon>
        <taxon>Euteleostomi</taxon>
        <taxon>Actinopterygii</taxon>
        <taxon>Neopterygii</taxon>
        <taxon>Teleostei</taxon>
        <taxon>Anguilliformes</taxon>
        <taxon>Anguillidae</taxon>
        <taxon>Anguilla</taxon>
    </lineage>
</organism>
<reference evidence="1" key="2">
    <citation type="journal article" date="2015" name="Fish Shellfish Immunol.">
        <title>Early steps in the European eel (Anguilla anguilla)-Vibrio vulnificus interaction in the gills: Role of the RtxA13 toxin.</title>
        <authorList>
            <person name="Callol A."/>
            <person name="Pajuelo D."/>
            <person name="Ebbesson L."/>
            <person name="Teles M."/>
            <person name="MacKenzie S."/>
            <person name="Amaro C."/>
        </authorList>
    </citation>
    <scope>NUCLEOTIDE SEQUENCE</scope>
</reference>
<reference evidence="1" key="1">
    <citation type="submission" date="2014-11" db="EMBL/GenBank/DDBJ databases">
        <authorList>
            <person name="Amaro Gonzalez C."/>
        </authorList>
    </citation>
    <scope>NUCLEOTIDE SEQUENCE</scope>
</reference>
<name>A0A0E9SNX5_ANGAN</name>
<dbReference type="AlphaFoldDB" id="A0A0E9SNX5"/>